<evidence type="ECO:0008006" key="4">
    <source>
        <dbReference type="Google" id="ProtNLM"/>
    </source>
</evidence>
<keyword evidence="1" id="KW-1133">Transmembrane helix</keyword>
<dbReference type="RefSeq" id="WP_159764625.1">
    <property type="nucleotide sequence ID" value="NZ_WUUT01000005.1"/>
</dbReference>
<feature type="transmembrane region" description="Helical" evidence="1">
    <location>
        <begin position="6"/>
        <end position="27"/>
    </location>
</feature>
<evidence type="ECO:0000313" key="2">
    <source>
        <dbReference type="EMBL" id="MXR52491.1"/>
    </source>
</evidence>
<feature type="transmembrane region" description="Helical" evidence="1">
    <location>
        <begin position="91"/>
        <end position="114"/>
    </location>
</feature>
<organism evidence="2 3">
    <name type="scientific">Halovenus carboxidivorans</name>
    <dbReference type="NCBI Taxonomy" id="2692199"/>
    <lineage>
        <taxon>Archaea</taxon>
        <taxon>Methanobacteriati</taxon>
        <taxon>Methanobacteriota</taxon>
        <taxon>Stenosarchaea group</taxon>
        <taxon>Halobacteria</taxon>
        <taxon>Halobacteriales</taxon>
        <taxon>Haloarculaceae</taxon>
        <taxon>Halovenus</taxon>
    </lineage>
</organism>
<keyword evidence="1" id="KW-0812">Transmembrane</keyword>
<accession>A0A6B0TB95</accession>
<dbReference type="EMBL" id="WUUT01000005">
    <property type="protein sequence ID" value="MXR52491.1"/>
    <property type="molecule type" value="Genomic_DNA"/>
</dbReference>
<name>A0A6B0TB95_9EURY</name>
<feature type="transmembrane region" description="Helical" evidence="1">
    <location>
        <begin position="160"/>
        <end position="180"/>
    </location>
</feature>
<feature type="transmembrane region" description="Helical" evidence="1">
    <location>
        <begin position="120"/>
        <end position="139"/>
    </location>
</feature>
<proteinExistence type="predicted"/>
<dbReference type="AlphaFoldDB" id="A0A6B0TB95"/>
<reference evidence="2 3" key="1">
    <citation type="submission" date="2019-12" db="EMBL/GenBank/DDBJ databases">
        <title>Isolation and characterization of three novel carbon monoxide-oxidizing members of Halobacteria from salione crusts and soils.</title>
        <authorList>
            <person name="Myers M.R."/>
            <person name="King G.M."/>
        </authorList>
    </citation>
    <scope>NUCLEOTIDE SEQUENCE [LARGE SCALE GENOMIC DNA]</scope>
    <source>
        <strain evidence="2 3">WSH3</strain>
    </source>
</reference>
<comment type="caution">
    <text evidence="2">The sequence shown here is derived from an EMBL/GenBank/DDBJ whole genome shotgun (WGS) entry which is preliminary data.</text>
</comment>
<keyword evidence="1" id="KW-0472">Membrane</keyword>
<keyword evidence="3" id="KW-1185">Reference proteome</keyword>
<dbReference type="Proteomes" id="UP000466535">
    <property type="component" value="Unassembled WGS sequence"/>
</dbReference>
<dbReference type="OrthoDB" id="202445at2157"/>
<protein>
    <recommendedName>
        <fullName evidence="4">Peptidase M50 domain-containing protein</fullName>
    </recommendedName>
</protein>
<evidence type="ECO:0000256" key="1">
    <source>
        <dbReference type="SAM" id="Phobius"/>
    </source>
</evidence>
<sequence>MLALVPSGMVGTTVFAFLLIWAIILIHELGHYYAGRRITGIPRDEIKLVTPYLPRYVALRDGEEWVGPTRLQQYRSAYRRHDPDREHERRFAAAGDLIQAGVVAPIGLAVGIVVDPDVGVTILSASLLVFVVYAAIDAVGTLYRGNPSGDYSLLWTSTPALPITLALAFSSLHIVALTLLI</sequence>
<evidence type="ECO:0000313" key="3">
    <source>
        <dbReference type="Proteomes" id="UP000466535"/>
    </source>
</evidence>
<gene>
    <name evidence="2" type="ORF">GRX03_12850</name>
</gene>